<keyword evidence="4 7" id="KW-0689">Ribosomal protein</keyword>
<keyword evidence="2 7" id="KW-0699">rRNA-binding</keyword>
<dbReference type="GO" id="GO:0006412">
    <property type="term" value="P:translation"/>
    <property type="evidence" value="ECO:0007669"/>
    <property type="project" value="UniProtKB-UniRule"/>
</dbReference>
<evidence type="ECO:0000256" key="6">
    <source>
        <dbReference type="ARBA" id="ARBA00035292"/>
    </source>
</evidence>
<sequence>MEVILIKPVRKLGKIAEILKVKKGFARNYLIPKKLAIRATEPNKQFIEAQKHDLEMKELKIRSEAEAINNVISGKELIFIKQSADDGRLFGSVNNKEIAESLSKASLHLISHLSIILENPIKSTGVFVVEVRLHAELSTNITVIVARSESEAQDYSRNNKQDTIDLLESSDQQETSTPNDVEQI</sequence>
<dbReference type="Gene3D" id="3.40.5.10">
    <property type="entry name" value="Ribosomal protein L9, N-terminal domain"/>
    <property type="match status" value="1"/>
</dbReference>
<evidence type="ECO:0000256" key="4">
    <source>
        <dbReference type="ARBA" id="ARBA00022980"/>
    </source>
</evidence>
<dbReference type="NCBIfam" id="TIGR00158">
    <property type="entry name" value="L9"/>
    <property type="match status" value="1"/>
</dbReference>
<evidence type="ECO:0000256" key="5">
    <source>
        <dbReference type="ARBA" id="ARBA00023274"/>
    </source>
</evidence>
<dbReference type="GO" id="GO:0005840">
    <property type="term" value="C:ribosome"/>
    <property type="evidence" value="ECO:0007669"/>
    <property type="project" value="UniProtKB-KW"/>
</dbReference>
<dbReference type="InterPro" id="IPR020594">
    <property type="entry name" value="Ribosomal_bL9_bac/chp"/>
</dbReference>
<dbReference type="InterPro" id="IPR036935">
    <property type="entry name" value="Ribosomal_bL9_N_sf"/>
</dbReference>
<feature type="compositionally biased region" description="Polar residues" evidence="8">
    <location>
        <begin position="169"/>
        <end position="184"/>
    </location>
</feature>
<name>A0AAT9GAK0_9RICK</name>
<feature type="domain" description="Large ribosomal subunit protein bL9 C-terminal" evidence="10">
    <location>
        <begin position="64"/>
        <end position="146"/>
    </location>
</feature>
<proteinExistence type="inferred from homology"/>
<dbReference type="AlphaFoldDB" id="A0AAT9GAK0"/>
<evidence type="ECO:0000259" key="9">
    <source>
        <dbReference type="Pfam" id="PF01281"/>
    </source>
</evidence>
<dbReference type="InterPro" id="IPR036791">
    <property type="entry name" value="Ribosomal_bL9_C_sf"/>
</dbReference>
<dbReference type="InterPro" id="IPR020069">
    <property type="entry name" value="Ribosomal_bL9_C"/>
</dbReference>
<dbReference type="Pfam" id="PF03948">
    <property type="entry name" value="Ribosomal_L9_C"/>
    <property type="match status" value="1"/>
</dbReference>
<gene>
    <name evidence="7 11" type="primary">rplI</name>
    <name evidence="11" type="ORF">DMENIID0002_14460</name>
</gene>
<dbReference type="InterPro" id="IPR000244">
    <property type="entry name" value="Ribosomal_bL9"/>
</dbReference>
<keyword evidence="3 7" id="KW-0694">RNA-binding</keyword>
<feature type="region of interest" description="Disordered" evidence="8">
    <location>
        <begin position="152"/>
        <end position="184"/>
    </location>
</feature>
<reference evidence="11" key="1">
    <citation type="submission" date="2024-01" db="EMBL/GenBank/DDBJ databases">
        <title>Sequencing the genomes of a sandfly, Sergentomyia squamirostris, and its two endosymbionts.</title>
        <authorList>
            <person name="Itokawa K."/>
            <person name="Sanjoba C."/>
        </authorList>
    </citation>
    <scope>NUCLEOTIDE SEQUENCE</scope>
    <source>
        <strain evidence="11">RiSSQ</strain>
    </source>
</reference>
<dbReference type="InterPro" id="IPR020070">
    <property type="entry name" value="Ribosomal_bL9_N"/>
</dbReference>
<dbReference type="SUPFAM" id="SSF55658">
    <property type="entry name" value="L9 N-domain-like"/>
    <property type="match status" value="1"/>
</dbReference>
<evidence type="ECO:0000256" key="8">
    <source>
        <dbReference type="SAM" id="MobiDB-lite"/>
    </source>
</evidence>
<organism evidence="11">
    <name type="scientific">Candidatus Tisiphia endosymbiont of Sergentomyia squamirostris</name>
    <dbReference type="NCBI Taxonomy" id="3113639"/>
    <lineage>
        <taxon>Bacteria</taxon>
        <taxon>Pseudomonadati</taxon>
        <taxon>Pseudomonadota</taxon>
        <taxon>Alphaproteobacteria</taxon>
        <taxon>Rickettsiales</taxon>
        <taxon>Rickettsiaceae</taxon>
        <taxon>Rickettsieae</taxon>
        <taxon>Candidatus Tisiphia</taxon>
    </lineage>
</organism>
<dbReference type="SUPFAM" id="SSF55653">
    <property type="entry name" value="Ribosomal protein L9 C-domain"/>
    <property type="match status" value="1"/>
</dbReference>
<dbReference type="PANTHER" id="PTHR21368">
    <property type="entry name" value="50S RIBOSOMAL PROTEIN L9"/>
    <property type="match status" value="1"/>
</dbReference>
<evidence type="ECO:0000256" key="1">
    <source>
        <dbReference type="ARBA" id="ARBA00010605"/>
    </source>
</evidence>
<dbReference type="GO" id="GO:0003735">
    <property type="term" value="F:structural constituent of ribosome"/>
    <property type="evidence" value="ECO:0007669"/>
    <property type="project" value="InterPro"/>
</dbReference>
<dbReference type="GO" id="GO:0019843">
    <property type="term" value="F:rRNA binding"/>
    <property type="evidence" value="ECO:0007669"/>
    <property type="project" value="UniProtKB-UniRule"/>
</dbReference>
<evidence type="ECO:0000313" key="11">
    <source>
        <dbReference type="EMBL" id="BFD46800.1"/>
    </source>
</evidence>
<evidence type="ECO:0000256" key="3">
    <source>
        <dbReference type="ARBA" id="ARBA00022884"/>
    </source>
</evidence>
<dbReference type="Gene3D" id="3.10.430.100">
    <property type="entry name" value="Ribosomal protein L9, C-terminal domain"/>
    <property type="match status" value="1"/>
</dbReference>
<evidence type="ECO:0000256" key="2">
    <source>
        <dbReference type="ARBA" id="ARBA00022730"/>
    </source>
</evidence>
<dbReference type="GO" id="GO:1990904">
    <property type="term" value="C:ribonucleoprotein complex"/>
    <property type="evidence" value="ECO:0007669"/>
    <property type="project" value="UniProtKB-KW"/>
</dbReference>
<feature type="domain" description="Ribosomal protein L9" evidence="9">
    <location>
        <begin position="1"/>
        <end position="45"/>
    </location>
</feature>
<dbReference type="HAMAP" id="MF_00503">
    <property type="entry name" value="Ribosomal_bL9"/>
    <property type="match status" value="1"/>
</dbReference>
<dbReference type="Pfam" id="PF01281">
    <property type="entry name" value="Ribosomal_L9_N"/>
    <property type="match status" value="1"/>
</dbReference>
<evidence type="ECO:0000256" key="7">
    <source>
        <dbReference type="HAMAP-Rule" id="MF_00503"/>
    </source>
</evidence>
<evidence type="ECO:0000259" key="10">
    <source>
        <dbReference type="Pfam" id="PF03948"/>
    </source>
</evidence>
<dbReference type="EMBL" id="AP029170">
    <property type="protein sequence ID" value="BFD46800.1"/>
    <property type="molecule type" value="Genomic_DNA"/>
</dbReference>
<dbReference type="InterPro" id="IPR009027">
    <property type="entry name" value="Ribosomal_bL9/RNase_H1_N"/>
</dbReference>
<comment type="function">
    <text evidence="7">Binds to the 23S rRNA.</text>
</comment>
<comment type="similarity">
    <text evidence="1 7">Belongs to the bacterial ribosomal protein bL9 family.</text>
</comment>
<keyword evidence="5 7" id="KW-0687">Ribonucleoprotein</keyword>
<protein>
    <recommendedName>
        <fullName evidence="6 7">Large ribosomal subunit protein bL9</fullName>
    </recommendedName>
</protein>
<accession>A0AAT9GAK0</accession>